<sequence>MLGLSYPIDPDAASDTEFMTKMSPELGRLGISDAEFNLLRSSIEDSMKGQGNPSLGGHIIKPLEHAKCLGSNSLECEDKDMILLWTFLTYQEALVPGGFLFLEDVVEDAVEEPGAMARPGEALASDDNSVCMVATLITGRKVVWRELQRYYMQRVQVVLHYLHSWPQGAPAASPLHGNNRRGFISRNQQ</sequence>
<evidence type="ECO:0000313" key="2">
    <source>
        <dbReference type="Proteomes" id="UP001165205"/>
    </source>
</evidence>
<protein>
    <submittedName>
        <fullName evidence="1">Unnamed protein product</fullName>
    </submittedName>
</protein>
<dbReference type="AlphaFoldDB" id="A0AAN4YVL5"/>
<evidence type="ECO:0000313" key="1">
    <source>
        <dbReference type="EMBL" id="GMG34968.1"/>
    </source>
</evidence>
<dbReference type="EMBL" id="BSYA01000154">
    <property type="protein sequence ID" value="GMG34968.1"/>
    <property type="molecule type" value="Genomic_DNA"/>
</dbReference>
<dbReference type="Proteomes" id="UP001165205">
    <property type="component" value="Unassembled WGS sequence"/>
</dbReference>
<accession>A0AAN4YVL5</accession>
<comment type="caution">
    <text evidence="1">The sequence shown here is derived from an EMBL/GenBank/DDBJ whole genome shotgun (WGS) entry which is preliminary data.</text>
</comment>
<organism evidence="1 2">
    <name type="scientific">Aspergillus oryzae</name>
    <name type="common">Yellow koji mold</name>
    <dbReference type="NCBI Taxonomy" id="5062"/>
    <lineage>
        <taxon>Eukaryota</taxon>
        <taxon>Fungi</taxon>
        <taxon>Dikarya</taxon>
        <taxon>Ascomycota</taxon>
        <taxon>Pezizomycotina</taxon>
        <taxon>Eurotiomycetes</taxon>
        <taxon>Eurotiomycetidae</taxon>
        <taxon>Eurotiales</taxon>
        <taxon>Aspergillaceae</taxon>
        <taxon>Aspergillus</taxon>
        <taxon>Aspergillus subgen. Circumdati</taxon>
    </lineage>
</organism>
<proteinExistence type="predicted"/>
<reference evidence="1" key="1">
    <citation type="submission" date="2023-04" db="EMBL/GenBank/DDBJ databases">
        <title>Aspergillus oryzae NBRC 4228.</title>
        <authorList>
            <person name="Ichikawa N."/>
            <person name="Sato H."/>
            <person name="Tonouchi N."/>
        </authorList>
    </citation>
    <scope>NUCLEOTIDE SEQUENCE</scope>
    <source>
        <strain evidence="1">NBRC 4228</strain>
    </source>
</reference>
<gene>
    <name evidence="1" type="ORF">Aory04_001024600</name>
</gene>
<name>A0AAN4YVL5_ASPOZ</name>